<reference evidence="1" key="1">
    <citation type="submission" date="2019-05" db="EMBL/GenBank/DDBJ databases">
        <authorList>
            <person name="Piombo E."/>
        </authorList>
    </citation>
    <scope>NUCLEOTIDE SEQUENCE</scope>
    <source>
        <strain evidence="1">C2S</strain>
    </source>
</reference>
<comment type="caution">
    <text evidence="1">The sequence shown here is derived from an EMBL/GenBank/DDBJ whole genome shotgun (WGS) entry which is preliminary data.</text>
</comment>
<dbReference type="EMBL" id="CABFJX010000035">
    <property type="protein sequence ID" value="VTT59571.1"/>
    <property type="molecule type" value="Genomic_DNA"/>
</dbReference>
<dbReference type="AlphaFoldDB" id="A0A9Q9RD31"/>
<feature type="non-terminal residue" evidence="1">
    <location>
        <position position="1"/>
    </location>
</feature>
<evidence type="ECO:0000313" key="2">
    <source>
        <dbReference type="Proteomes" id="UP000760494"/>
    </source>
</evidence>
<proteinExistence type="predicted"/>
<evidence type="ECO:0000313" key="1">
    <source>
        <dbReference type="EMBL" id="VTT59571.1"/>
    </source>
</evidence>
<name>A0A9Q9RD31_FUSFU</name>
<protein>
    <submittedName>
        <fullName evidence="1">Uncharacterized protein</fullName>
    </submittedName>
</protein>
<gene>
    <name evidence="1" type="ORF">C2S_3844</name>
</gene>
<dbReference type="Proteomes" id="UP000760494">
    <property type="component" value="Unassembled WGS sequence"/>
</dbReference>
<organism evidence="1 2">
    <name type="scientific">Fusarium fujikuroi</name>
    <name type="common">Bakanae and foot rot disease fungus</name>
    <name type="synonym">Gibberella fujikuroi</name>
    <dbReference type="NCBI Taxonomy" id="5127"/>
    <lineage>
        <taxon>Eukaryota</taxon>
        <taxon>Fungi</taxon>
        <taxon>Dikarya</taxon>
        <taxon>Ascomycota</taxon>
        <taxon>Pezizomycotina</taxon>
        <taxon>Sordariomycetes</taxon>
        <taxon>Hypocreomycetidae</taxon>
        <taxon>Hypocreales</taxon>
        <taxon>Nectriaceae</taxon>
        <taxon>Fusarium</taxon>
        <taxon>Fusarium fujikuroi species complex</taxon>
    </lineage>
</organism>
<accession>A0A9Q9RD31</accession>
<sequence length="117" mass="13221">RHAKTAATAMRASKLVSRSACNCNCHYIAKERNLKLSALLRRVYLYSGPLYGGTEGSRSDKVPEARYPIRTKELYHASTSHKEKSGSRDLCTYCTMDLITSLQRYLTSELMPATVYH</sequence>